<protein>
    <recommendedName>
        <fullName evidence="4">Aldehyde dehydrogenase</fullName>
    </recommendedName>
</protein>
<dbReference type="PROSITE" id="PS00687">
    <property type="entry name" value="ALDEHYDE_DEHYDR_GLU"/>
    <property type="match status" value="1"/>
</dbReference>
<evidence type="ECO:0000256" key="4">
    <source>
        <dbReference type="PIRNR" id="PIRNR036492"/>
    </source>
</evidence>
<dbReference type="InterPro" id="IPR015590">
    <property type="entry name" value="Aldehyde_DH_dom"/>
</dbReference>
<dbReference type="PANTHER" id="PTHR43570">
    <property type="entry name" value="ALDEHYDE DEHYDROGENASE"/>
    <property type="match status" value="1"/>
</dbReference>
<dbReference type="SUPFAM" id="SSF53720">
    <property type="entry name" value="ALDH-like"/>
    <property type="match status" value="1"/>
</dbReference>
<keyword evidence="2 4" id="KW-0560">Oxidoreductase</keyword>
<evidence type="ECO:0000256" key="5">
    <source>
        <dbReference type="PIRSR" id="PIRSR036492-1"/>
    </source>
</evidence>
<dbReference type="Pfam" id="PF00171">
    <property type="entry name" value="Aldedh"/>
    <property type="match status" value="1"/>
</dbReference>
<evidence type="ECO:0000256" key="1">
    <source>
        <dbReference type="ARBA" id="ARBA00009986"/>
    </source>
</evidence>
<reference evidence="9 11" key="1">
    <citation type="submission" date="2018-04" db="EMBL/GenBank/DDBJ databases">
        <title>Brenneria corticis sp.nov.</title>
        <authorList>
            <person name="Li Y."/>
        </authorList>
    </citation>
    <scope>NUCLEOTIDE SEQUENCE [LARGE SCALE GENOMIC DNA]</scope>
    <source>
        <strain evidence="9 11">LMG 2694</strain>
    </source>
</reference>
<dbReference type="RefSeq" id="WP_009114206.1">
    <property type="nucleotide sequence ID" value="NZ_CP034036.1"/>
</dbReference>
<reference evidence="10 12" key="2">
    <citation type="submission" date="2018-11" db="EMBL/GenBank/DDBJ databases">
        <title>Genome sequences of Brenneria nigrifluens and Brenneria rubrifaciens.</title>
        <authorList>
            <person name="Poret-Peterson A.T."/>
            <person name="McClean A.E."/>
            <person name="Kluepfel D.A."/>
        </authorList>
    </citation>
    <scope>NUCLEOTIDE SEQUENCE [LARGE SCALE GENOMIC DNA]</scope>
    <source>
        <strain evidence="10 12">ATCC 13028</strain>
    </source>
</reference>
<evidence type="ECO:0000313" key="9">
    <source>
        <dbReference type="EMBL" id="PWC19226.1"/>
    </source>
</evidence>
<evidence type="ECO:0000256" key="7">
    <source>
        <dbReference type="RuleBase" id="RU003345"/>
    </source>
</evidence>
<dbReference type="PIRSF" id="PIRSF036492">
    <property type="entry name" value="ALDH"/>
    <property type="match status" value="1"/>
</dbReference>
<evidence type="ECO:0000256" key="2">
    <source>
        <dbReference type="ARBA" id="ARBA00023002"/>
    </source>
</evidence>
<dbReference type="GO" id="GO:0005737">
    <property type="term" value="C:cytoplasm"/>
    <property type="evidence" value="ECO:0007669"/>
    <property type="project" value="TreeGrafter"/>
</dbReference>
<gene>
    <name evidence="9" type="ORF">DDT54_22450</name>
    <name evidence="10" type="ORF">EH206_17810</name>
</gene>
<feature type="active site" evidence="5">
    <location>
        <position position="249"/>
    </location>
</feature>
<evidence type="ECO:0000313" key="12">
    <source>
        <dbReference type="Proteomes" id="UP000303847"/>
    </source>
</evidence>
<name>A0A2U1UC18_9GAMM</name>
<dbReference type="AlphaFoldDB" id="A0A2U1UC18"/>
<evidence type="ECO:0000256" key="6">
    <source>
        <dbReference type="PROSITE-ProRule" id="PRU10007"/>
    </source>
</evidence>
<evidence type="ECO:0000313" key="11">
    <source>
        <dbReference type="Proteomes" id="UP000295985"/>
    </source>
</evidence>
<accession>A0A2U1UC18</accession>
<dbReference type="InterPro" id="IPR012394">
    <property type="entry name" value="Aldehyde_DH_NAD(P)"/>
</dbReference>
<dbReference type="InterPro" id="IPR016161">
    <property type="entry name" value="Ald_DH/histidinol_DH"/>
</dbReference>
<dbReference type="GO" id="GO:0006081">
    <property type="term" value="P:aldehyde metabolic process"/>
    <property type="evidence" value="ECO:0007669"/>
    <property type="project" value="InterPro"/>
</dbReference>
<dbReference type="Gene3D" id="3.40.605.10">
    <property type="entry name" value="Aldehyde Dehydrogenase, Chain A, domain 1"/>
    <property type="match status" value="1"/>
</dbReference>
<dbReference type="InterPro" id="IPR016162">
    <property type="entry name" value="Ald_DH_N"/>
</dbReference>
<dbReference type="Gene3D" id="3.40.309.10">
    <property type="entry name" value="Aldehyde Dehydrogenase, Chain A, domain 2"/>
    <property type="match status" value="1"/>
</dbReference>
<dbReference type="Proteomes" id="UP000303847">
    <property type="component" value="Chromosome"/>
</dbReference>
<feature type="active site" evidence="5 6">
    <location>
        <position position="215"/>
    </location>
</feature>
<dbReference type="EMBL" id="QDKK01000058">
    <property type="protein sequence ID" value="PWC19226.1"/>
    <property type="molecule type" value="Genomic_DNA"/>
</dbReference>
<dbReference type="OrthoDB" id="9812625at2"/>
<comment type="similarity">
    <text evidence="1 4 7">Belongs to the aldehyde dehydrogenase family.</text>
</comment>
<organism evidence="9 11">
    <name type="scientific">Brenneria nigrifluens DSM 30175 = ATCC 13028</name>
    <dbReference type="NCBI Taxonomy" id="1121120"/>
    <lineage>
        <taxon>Bacteria</taxon>
        <taxon>Pseudomonadati</taxon>
        <taxon>Pseudomonadota</taxon>
        <taxon>Gammaproteobacteria</taxon>
        <taxon>Enterobacterales</taxon>
        <taxon>Pectobacteriaceae</taxon>
        <taxon>Brenneria</taxon>
    </lineage>
</organism>
<proteinExistence type="inferred from homology"/>
<dbReference type="InterPro" id="IPR029510">
    <property type="entry name" value="Ald_DH_CS_GLU"/>
</dbReference>
<dbReference type="EMBL" id="CP034036">
    <property type="protein sequence ID" value="QCR05872.1"/>
    <property type="molecule type" value="Genomic_DNA"/>
</dbReference>
<keyword evidence="3" id="KW-0520">NAD</keyword>
<dbReference type="Proteomes" id="UP000295985">
    <property type="component" value="Unassembled WGS sequence"/>
</dbReference>
<sequence length="485" mass="52130">MNSPITAATLAAAVAAMKQAHIQDGPASAELRRDRLTRAAQLLTRHHRELAAAIGADYGHRSPYQSLLADVLSAVDALQYAAENLQQWMQADEQPAPAPGMQARVQYQPLGVVGIISPWNFPLNLAFSPLAGVFAAGNRALIKPSELTPRTAELLAELIARYFDPLELTTVLGDADVGAAFSAQAFDHLVFTGSTGVGRHVMRAAAENLVPVTLELGGKSPVVLDTDADVQVAAERVLTIKTFNAGQICISPDYVMLPEGARDAFEQHARRFIARTFPTLQGNPDYTAIVSDRHFQRLQGLLDDARAKGATVIGLEPENEVNADAQTRKMAPTLVFDVTDEMLVMQEEIFGPVLPIKTYRHVDEALDYINAHPRPLAAYYFGQDPLRQQRFGERTTSGALVINDVMTHASVESVPFGGVGASGIGAYHGIHGFRRFSHAKAVVVQSPGGESNLRMRAPYAAGLAEIETLLAAASSANINGQKKSG</sequence>
<evidence type="ECO:0000259" key="8">
    <source>
        <dbReference type="Pfam" id="PF00171"/>
    </source>
</evidence>
<feature type="domain" description="Aldehyde dehydrogenase" evidence="8">
    <location>
        <begin position="6"/>
        <end position="442"/>
    </location>
</feature>
<evidence type="ECO:0000256" key="3">
    <source>
        <dbReference type="ARBA" id="ARBA00023027"/>
    </source>
</evidence>
<dbReference type="CDD" id="cd07133">
    <property type="entry name" value="ALDH_CALDH_CalB"/>
    <property type="match status" value="1"/>
</dbReference>
<dbReference type="GO" id="GO:0004029">
    <property type="term" value="F:aldehyde dehydrogenase (NAD+) activity"/>
    <property type="evidence" value="ECO:0007669"/>
    <property type="project" value="TreeGrafter"/>
</dbReference>
<dbReference type="FunFam" id="3.40.309.10:FF:000003">
    <property type="entry name" value="Aldehyde dehydrogenase"/>
    <property type="match status" value="1"/>
</dbReference>
<dbReference type="PANTHER" id="PTHR43570:SF20">
    <property type="entry name" value="ALDEHYDE DEHYDROGENASE ALDX-RELATED"/>
    <property type="match status" value="1"/>
</dbReference>
<evidence type="ECO:0000313" key="10">
    <source>
        <dbReference type="EMBL" id="QCR05872.1"/>
    </source>
</evidence>
<dbReference type="InterPro" id="IPR016163">
    <property type="entry name" value="Ald_DH_C"/>
</dbReference>
<keyword evidence="12" id="KW-1185">Reference proteome</keyword>